<comment type="subcellular location">
    <subcellularLocation>
        <location evidence="1">Cell membrane</location>
        <topology evidence="1">Multi-pass membrane protein</topology>
    </subcellularLocation>
</comment>
<dbReference type="PANTHER" id="PTHR30269">
    <property type="entry name" value="TRANSMEMBRANE PROTEIN YFCA"/>
    <property type="match status" value="1"/>
</dbReference>
<evidence type="ECO:0000256" key="1">
    <source>
        <dbReference type="ARBA" id="ARBA00004651"/>
    </source>
</evidence>
<dbReference type="Pfam" id="PF01925">
    <property type="entry name" value="TauE"/>
    <property type="match status" value="1"/>
</dbReference>
<evidence type="ECO:0000313" key="8">
    <source>
        <dbReference type="EMBL" id="VAW51794.1"/>
    </source>
</evidence>
<name>A0A3B0X798_9ZZZZ</name>
<gene>
    <name evidence="8" type="ORF">MNBD_GAMMA05-80</name>
</gene>
<evidence type="ECO:0000256" key="4">
    <source>
        <dbReference type="ARBA" id="ARBA00022692"/>
    </source>
</evidence>
<feature type="transmembrane region" description="Helical" evidence="7">
    <location>
        <begin position="36"/>
        <end position="59"/>
    </location>
</feature>
<dbReference type="EMBL" id="UOFE01000022">
    <property type="protein sequence ID" value="VAW51794.1"/>
    <property type="molecule type" value="Genomic_DNA"/>
</dbReference>
<sequence length="250" mass="27623">MLLELIDLTPIQIGFSIAIIFMAYTVKGLSGFGCGLIAIPLLAFMFPLTFIVPVLGLLSYGGTVMQSFHLRKQVVWRDMLPLIPFSLFGVVIAMWLLVNIEADRLILALGIFVLLYSIYSLFSVSIHTGSRKWAVVAGSGGGLVGALFGTGGPFYVVYYKMRQLDKNQFRATIAMTFLVDGGIRMTGYALNGLFTTQVLWLVLTLLPVLFAGMYVGHHLHIKIEQQRFNQIISLLLMGSGAMLIIKYFAL</sequence>
<keyword evidence="2" id="KW-0813">Transport</keyword>
<dbReference type="AlphaFoldDB" id="A0A3B0X798"/>
<evidence type="ECO:0008006" key="9">
    <source>
        <dbReference type="Google" id="ProtNLM"/>
    </source>
</evidence>
<feature type="transmembrane region" description="Helical" evidence="7">
    <location>
        <begin position="197"/>
        <end position="216"/>
    </location>
</feature>
<dbReference type="InterPro" id="IPR052017">
    <property type="entry name" value="TSUP"/>
</dbReference>
<proteinExistence type="predicted"/>
<dbReference type="PANTHER" id="PTHR30269:SF37">
    <property type="entry name" value="MEMBRANE TRANSPORTER PROTEIN"/>
    <property type="match status" value="1"/>
</dbReference>
<evidence type="ECO:0000256" key="3">
    <source>
        <dbReference type="ARBA" id="ARBA00022475"/>
    </source>
</evidence>
<feature type="transmembrane region" description="Helical" evidence="7">
    <location>
        <begin position="228"/>
        <end position="249"/>
    </location>
</feature>
<keyword evidence="3" id="KW-1003">Cell membrane</keyword>
<dbReference type="GO" id="GO:0005886">
    <property type="term" value="C:plasma membrane"/>
    <property type="evidence" value="ECO:0007669"/>
    <property type="project" value="UniProtKB-SubCell"/>
</dbReference>
<reference evidence="8" key="1">
    <citation type="submission" date="2018-06" db="EMBL/GenBank/DDBJ databases">
        <authorList>
            <person name="Zhirakovskaya E."/>
        </authorList>
    </citation>
    <scope>NUCLEOTIDE SEQUENCE</scope>
</reference>
<feature type="transmembrane region" description="Helical" evidence="7">
    <location>
        <begin position="79"/>
        <end position="98"/>
    </location>
</feature>
<protein>
    <recommendedName>
        <fullName evidence="9">Membrane transporter protein</fullName>
    </recommendedName>
</protein>
<keyword evidence="4 7" id="KW-0812">Transmembrane</keyword>
<evidence type="ECO:0000256" key="6">
    <source>
        <dbReference type="ARBA" id="ARBA00023136"/>
    </source>
</evidence>
<evidence type="ECO:0000256" key="2">
    <source>
        <dbReference type="ARBA" id="ARBA00022448"/>
    </source>
</evidence>
<evidence type="ECO:0000256" key="7">
    <source>
        <dbReference type="SAM" id="Phobius"/>
    </source>
</evidence>
<feature type="transmembrane region" description="Helical" evidence="7">
    <location>
        <begin position="133"/>
        <end position="159"/>
    </location>
</feature>
<keyword evidence="6 7" id="KW-0472">Membrane</keyword>
<dbReference type="InterPro" id="IPR002781">
    <property type="entry name" value="TM_pro_TauE-like"/>
</dbReference>
<organism evidence="8">
    <name type="scientific">hydrothermal vent metagenome</name>
    <dbReference type="NCBI Taxonomy" id="652676"/>
    <lineage>
        <taxon>unclassified sequences</taxon>
        <taxon>metagenomes</taxon>
        <taxon>ecological metagenomes</taxon>
    </lineage>
</organism>
<keyword evidence="5 7" id="KW-1133">Transmembrane helix</keyword>
<feature type="transmembrane region" description="Helical" evidence="7">
    <location>
        <begin position="105"/>
        <end position="127"/>
    </location>
</feature>
<accession>A0A3B0X798</accession>
<evidence type="ECO:0000256" key="5">
    <source>
        <dbReference type="ARBA" id="ARBA00022989"/>
    </source>
</evidence>